<evidence type="ECO:0000313" key="2">
    <source>
        <dbReference type="EMBL" id="MQM03695.1"/>
    </source>
</evidence>
<keyword evidence="3" id="KW-1185">Reference proteome</keyword>
<accession>A0A843WGF9</accession>
<feature type="compositionally biased region" description="Polar residues" evidence="1">
    <location>
        <begin position="14"/>
        <end position="25"/>
    </location>
</feature>
<evidence type="ECO:0000313" key="3">
    <source>
        <dbReference type="Proteomes" id="UP000652761"/>
    </source>
</evidence>
<dbReference type="Pfam" id="PF03004">
    <property type="entry name" value="Transposase_24"/>
    <property type="match status" value="1"/>
</dbReference>
<comment type="caution">
    <text evidence="2">The sequence shown here is derived from an EMBL/GenBank/DDBJ whole genome shotgun (WGS) entry which is preliminary data.</text>
</comment>
<protein>
    <submittedName>
        <fullName evidence="2">Uncharacterized protein</fullName>
    </submittedName>
</protein>
<feature type="region of interest" description="Disordered" evidence="1">
    <location>
        <begin position="1"/>
        <end position="35"/>
    </location>
</feature>
<organism evidence="2 3">
    <name type="scientific">Colocasia esculenta</name>
    <name type="common">Wild taro</name>
    <name type="synonym">Arum esculentum</name>
    <dbReference type="NCBI Taxonomy" id="4460"/>
    <lineage>
        <taxon>Eukaryota</taxon>
        <taxon>Viridiplantae</taxon>
        <taxon>Streptophyta</taxon>
        <taxon>Embryophyta</taxon>
        <taxon>Tracheophyta</taxon>
        <taxon>Spermatophyta</taxon>
        <taxon>Magnoliopsida</taxon>
        <taxon>Liliopsida</taxon>
        <taxon>Araceae</taxon>
        <taxon>Aroideae</taxon>
        <taxon>Colocasieae</taxon>
        <taxon>Colocasia</taxon>
    </lineage>
</organism>
<name>A0A843WGF9_COLES</name>
<feature type="compositionally biased region" description="Low complexity" evidence="1">
    <location>
        <begin position="108"/>
        <end position="124"/>
    </location>
</feature>
<gene>
    <name evidence="2" type="ORF">Taro_036483</name>
</gene>
<dbReference type="Proteomes" id="UP000652761">
    <property type="component" value="Unassembled WGS sequence"/>
</dbReference>
<reference evidence="2" key="1">
    <citation type="submission" date="2017-07" db="EMBL/GenBank/DDBJ databases">
        <title>Taro Niue Genome Assembly and Annotation.</title>
        <authorList>
            <person name="Atibalentja N."/>
            <person name="Keating K."/>
            <person name="Fields C.J."/>
        </authorList>
    </citation>
    <scope>NUCLEOTIDE SEQUENCE</scope>
    <source>
        <strain evidence="2">Niue_2</strain>
        <tissue evidence="2">Leaf</tissue>
    </source>
</reference>
<evidence type="ECO:0000256" key="1">
    <source>
        <dbReference type="SAM" id="MobiDB-lite"/>
    </source>
</evidence>
<proteinExistence type="predicted"/>
<feature type="region of interest" description="Disordered" evidence="1">
    <location>
        <begin position="107"/>
        <end position="129"/>
    </location>
</feature>
<sequence>MKVNGAANPEANKHSSGSVSFATHQSRLEKELKRPPTFQEVFDKTYKKKGTNQYISDRAREVAQITEKYAWEEEPQLDPGIWVTTFGALKKGHVYGFGHNLDTSRMLSGTSSSDSQATSAFTTSGASPSEMTGFIRDEISGLESRLVHMMHTQVSNAV</sequence>
<dbReference type="EMBL" id="NMUH01003083">
    <property type="protein sequence ID" value="MQM03695.1"/>
    <property type="molecule type" value="Genomic_DNA"/>
</dbReference>
<dbReference type="InterPro" id="IPR004252">
    <property type="entry name" value="Probable_transposase_24"/>
</dbReference>
<dbReference type="AlphaFoldDB" id="A0A843WGF9"/>